<evidence type="ECO:0000313" key="4">
    <source>
        <dbReference type="Proteomes" id="UP001176961"/>
    </source>
</evidence>
<feature type="region of interest" description="Disordered" evidence="1">
    <location>
        <begin position="170"/>
        <end position="190"/>
    </location>
</feature>
<dbReference type="GO" id="GO:0005783">
    <property type="term" value="C:endoplasmic reticulum"/>
    <property type="evidence" value="ECO:0007669"/>
    <property type="project" value="TreeGrafter"/>
</dbReference>
<feature type="region of interest" description="Disordered" evidence="1">
    <location>
        <begin position="546"/>
        <end position="581"/>
    </location>
</feature>
<keyword evidence="2" id="KW-0472">Membrane</keyword>
<evidence type="ECO:0000313" key="3">
    <source>
        <dbReference type="EMBL" id="CAJ0604494.1"/>
    </source>
</evidence>
<keyword evidence="2" id="KW-1133">Transmembrane helix</keyword>
<dbReference type="PANTHER" id="PTHR21650:SF4">
    <property type="entry name" value="MEMBRALIN"/>
    <property type="match status" value="1"/>
</dbReference>
<proteinExistence type="predicted"/>
<evidence type="ECO:0000256" key="1">
    <source>
        <dbReference type="SAM" id="MobiDB-lite"/>
    </source>
</evidence>
<feature type="transmembrane region" description="Helical" evidence="2">
    <location>
        <begin position="481"/>
        <end position="501"/>
    </location>
</feature>
<organism evidence="3 4">
    <name type="scientific">Cylicocyclus nassatus</name>
    <name type="common">Nematode worm</name>
    <dbReference type="NCBI Taxonomy" id="53992"/>
    <lineage>
        <taxon>Eukaryota</taxon>
        <taxon>Metazoa</taxon>
        <taxon>Ecdysozoa</taxon>
        <taxon>Nematoda</taxon>
        <taxon>Chromadorea</taxon>
        <taxon>Rhabditida</taxon>
        <taxon>Rhabditina</taxon>
        <taxon>Rhabditomorpha</taxon>
        <taxon>Strongyloidea</taxon>
        <taxon>Strongylidae</taxon>
        <taxon>Cylicocyclus</taxon>
    </lineage>
</organism>
<dbReference type="Pfam" id="PF09746">
    <property type="entry name" value="Membralin"/>
    <property type="match status" value="1"/>
</dbReference>
<accession>A0AA36H5M9</accession>
<feature type="region of interest" description="Disordered" evidence="1">
    <location>
        <begin position="13"/>
        <end position="32"/>
    </location>
</feature>
<keyword evidence="2" id="KW-0812">Transmembrane</keyword>
<dbReference type="GO" id="GO:0034976">
    <property type="term" value="P:response to endoplasmic reticulum stress"/>
    <property type="evidence" value="ECO:0007669"/>
    <property type="project" value="TreeGrafter"/>
</dbReference>
<feature type="transmembrane region" description="Helical" evidence="2">
    <location>
        <begin position="359"/>
        <end position="380"/>
    </location>
</feature>
<evidence type="ECO:0008006" key="5">
    <source>
        <dbReference type="Google" id="ProtNLM"/>
    </source>
</evidence>
<dbReference type="InterPro" id="IPR019144">
    <property type="entry name" value="Membralin"/>
</dbReference>
<evidence type="ECO:0000256" key="2">
    <source>
        <dbReference type="SAM" id="Phobius"/>
    </source>
</evidence>
<comment type="caution">
    <text evidence="3">The sequence shown here is derived from an EMBL/GenBank/DDBJ whole genome shotgun (WGS) entry which is preliminary data.</text>
</comment>
<feature type="transmembrane region" description="Helical" evidence="2">
    <location>
        <begin position="433"/>
        <end position="451"/>
    </location>
</feature>
<feature type="transmembrane region" description="Helical" evidence="2">
    <location>
        <begin position="67"/>
        <end position="90"/>
    </location>
</feature>
<feature type="compositionally biased region" description="Polar residues" evidence="1">
    <location>
        <begin position="170"/>
        <end position="182"/>
    </location>
</feature>
<dbReference type="Proteomes" id="UP001176961">
    <property type="component" value="Unassembled WGS sequence"/>
</dbReference>
<gene>
    <name evidence="3" type="ORF">CYNAS_LOCUS16477</name>
</gene>
<protein>
    <recommendedName>
        <fullName evidence="5">Membralin</fullName>
    </recommendedName>
</protein>
<dbReference type="AlphaFoldDB" id="A0AA36H5M9"/>
<dbReference type="PANTHER" id="PTHR21650">
    <property type="entry name" value="MEMBRALIN/KINETOCHORE PROTEIN NUF2"/>
    <property type="match status" value="1"/>
</dbReference>
<feature type="compositionally biased region" description="Polar residues" evidence="1">
    <location>
        <begin position="19"/>
        <end position="32"/>
    </location>
</feature>
<feature type="transmembrane region" description="Helical" evidence="2">
    <location>
        <begin position="401"/>
        <end position="421"/>
    </location>
</feature>
<dbReference type="GO" id="GO:1904294">
    <property type="term" value="P:positive regulation of ERAD pathway"/>
    <property type="evidence" value="ECO:0007669"/>
    <property type="project" value="TreeGrafter"/>
</dbReference>
<name>A0AA36H5M9_CYLNA</name>
<feature type="compositionally biased region" description="Polar residues" evidence="1">
    <location>
        <begin position="564"/>
        <end position="581"/>
    </location>
</feature>
<feature type="compositionally biased region" description="Basic and acidic residues" evidence="1">
    <location>
        <begin position="552"/>
        <end position="561"/>
    </location>
</feature>
<keyword evidence="4" id="KW-1185">Reference proteome</keyword>
<sequence>MAERPIEINVDIDVPAPNPQQNRNGDARAQGQNNTQFGVVRDRLFHAMLVKVALSYSSHVSIFWRRVIEFVSLLIALSLLCTLLFVHLMFTRSSTSCLDHIKDSWPKDGVVRLEVVHNLQMLEYKENWINWYKNERRRMTCHFNPVDVLLYGPQAIPAEMRAGRPQTTEKLIAPNNSNGSGQRNEHEAPRESGLLSYFLRVPTELLLNNEQSSDYESYDDYEESEEYSGAVYEQEIDAETAFSDHFRQRFKPEDAYRYEYRVEYSLLYGILRLPVSFRHKHNITTLWARVDADSDCFGDAFSRRVMRAVIGFEDVVMASLRALAQNSSEDDSSGLGYLHDLSTNEHFHFVSFMMSKSSYITAAIVMLIFTFAISMLLRFSHHQIFLFIVDLLHMFELNQPLVFPAAPLLTVILALVGMEAIMSEVFADTTTAFYVILIVWIADQYDAICCHSHVSKRFWLRFFYLYQFFFYAYQYRFGGQYGGMALITSTAFIIHSMIFFFHHYEMPLILYQDRLQRILTEINTAPPAGPLDVQQVTVSIHTRPVAQDNPTDEQHQGEIHEPTSPVQEHSTQNGAVGSANHTDADVTVTGEASVLNSTLPSSSTDPVERIAEESLHRVATSNLPVVFIVKKLRVQRLF</sequence>
<reference evidence="3" key="1">
    <citation type="submission" date="2023-07" db="EMBL/GenBank/DDBJ databases">
        <authorList>
            <consortium name="CYATHOMIX"/>
        </authorList>
    </citation>
    <scope>NUCLEOTIDE SEQUENCE</scope>
    <source>
        <strain evidence="3">N/A</strain>
    </source>
</reference>
<dbReference type="EMBL" id="CATQJL010000305">
    <property type="protein sequence ID" value="CAJ0604494.1"/>
    <property type="molecule type" value="Genomic_DNA"/>
</dbReference>